<gene>
    <name evidence="1" type="ORF">BDK51DRAFT_49451</name>
</gene>
<dbReference type="EMBL" id="ML000517">
    <property type="protein sequence ID" value="RKO84086.1"/>
    <property type="molecule type" value="Genomic_DNA"/>
</dbReference>
<protein>
    <submittedName>
        <fullName evidence="1">Uncharacterized protein</fullName>
    </submittedName>
</protein>
<evidence type="ECO:0000313" key="2">
    <source>
        <dbReference type="Proteomes" id="UP000269721"/>
    </source>
</evidence>
<evidence type="ECO:0000313" key="1">
    <source>
        <dbReference type="EMBL" id="RKO84086.1"/>
    </source>
</evidence>
<name>A0A4P9W1Y4_9FUNG</name>
<proteinExistence type="predicted"/>
<organism evidence="1 2">
    <name type="scientific">Blyttiomyces helicus</name>
    <dbReference type="NCBI Taxonomy" id="388810"/>
    <lineage>
        <taxon>Eukaryota</taxon>
        <taxon>Fungi</taxon>
        <taxon>Fungi incertae sedis</taxon>
        <taxon>Chytridiomycota</taxon>
        <taxon>Chytridiomycota incertae sedis</taxon>
        <taxon>Chytridiomycetes</taxon>
        <taxon>Chytridiomycetes incertae sedis</taxon>
        <taxon>Blyttiomyces</taxon>
    </lineage>
</organism>
<reference evidence="2" key="1">
    <citation type="journal article" date="2018" name="Nat. Microbiol.">
        <title>Leveraging single-cell genomics to expand the fungal tree of life.</title>
        <authorList>
            <person name="Ahrendt S.R."/>
            <person name="Quandt C.A."/>
            <person name="Ciobanu D."/>
            <person name="Clum A."/>
            <person name="Salamov A."/>
            <person name="Andreopoulos B."/>
            <person name="Cheng J.F."/>
            <person name="Woyke T."/>
            <person name="Pelin A."/>
            <person name="Henrissat B."/>
            <person name="Reynolds N.K."/>
            <person name="Benny G.L."/>
            <person name="Smith M.E."/>
            <person name="James T.Y."/>
            <person name="Grigoriev I.V."/>
        </authorList>
    </citation>
    <scope>NUCLEOTIDE SEQUENCE [LARGE SCALE GENOMIC DNA]</scope>
</reference>
<accession>A0A4P9W1Y4</accession>
<dbReference type="AlphaFoldDB" id="A0A4P9W1Y4"/>
<sequence>MSRDERERAGAAHLVLVIDAKEREDEEARNVVGGDVPPAPRDDLTVDGEDFNNILEDALKAKQMRVARGIVLFLGATDKDFRGHRLDDCLVMTLNETEICQVVQLELDPRARQGLMQGAKLHTGVM</sequence>
<dbReference type="Proteomes" id="UP000269721">
    <property type="component" value="Unassembled WGS sequence"/>
</dbReference>
<keyword evidence="2" id="KW-1185">Reference proteome</keyword>